<dbReference type="Gene3D" id="1.10.600.10">
    <property type="entry name" value="Farnesyl Diphosphate Synthase"/>
    <property type="match status" value="1"/>
</dbReference>
<dbReference type="Proteomes" id="UP000194236">
    <property type="component" value="Unassembled WGS sequence"/>
</dbReference>
<gene>
    <name evidence="1" type="ORF">BLA29_009978</name>
</gene>
<dbReference type="AlphaFoldDB" id="A0A1Y3BD34"/>
<proteinExistence type="predicted"/>
<keyword evidence="2" id="KW-1185">Reference proteome</keyword>
<evidence type="ECO:0000313" key="2">
    <source>
        <dbReference type="Proteomes" id="UP000194236"/>
    </source>
</evidence>
<evidence type="ECO:0000313" key="1">
    <source>
        <dbReference type="EMBL" id="OTF77496.1"/>
    </source>
</evidence>
<sequence>MIEFQIGFTLQEAVNHVHQLIMEKDRLIFQLIEQIMDDPILNSSSESTHRLGLYLEGVKEVLGGYWRYAIQARRYHGQNFESNAIPPGGHFVYDQHQTIILMNNNNNNNKDRSNHHHYYEWLKPVPDNVQPQ</sequence>
<organism evidence="1 2">
    <name type="scientific">Euroglyphus maynei</name>
    <name type="common">Mayne's house dust mite</name>
    <dbReference type="NCBI Taxonomy" id="6958"/>
    <lineage>
        <taxon>Eukaryota</taxon>
        <taxon>Metazoa</taxon>
        <taxon>Ecdysozoa</taxon>
        <taxon>Arthropoda</taxon>
        <taxon>Chelicerata</taxon>
        <taxon>Arachnida</taxon>
        <taxon>Acari</taxon>
        <taxon>Acariformes</taxon>
        <taxon>Sarcoptiformes</taxon>
        <taxon>Astigmata</taxon>
        <taxon>Psoroptidia</taxon>
        <taxon>Analgoidea</taxon>
        <taxon>Pyroglyphidae</taxon>
        <taxon>Pyroglyphinae</taxon>
        <taxon>Euroglyphus</taxon>
    </lineage>
</organism>
<comment type="caution">
    <text evidence="1">The sequence shown here is derived from an EMBL/GenBank/DDBJ whole genome shotgun (WGS) entry which is preliminary data.</text>
</comment>
<name>A0A1Y3BD34_EURMA</name>
<dbReference type="InterPro" id="IPR008949">
    <property type="entry name" value="Isoprenoid_synthase_dom_sf"/>
</dbReference>
<dbReference type="SUPFAM" id="SSF48576">
    <property type="entry name" value="Terpenoid synthases"/>
    <property type="match status" value="1"/>
</dbReference>
<accession>A0A1Y3BD34</accession>
<reference evidence="1 2" key="1">
    <citation type="submission" date="2017-03" db="EMBL/GenBank/DDBJ databases">
        <title>Genome Survey of Euroglyphus maynei.</title>
        <authorList>
            <person name="Arlian L.G."/>
            <person name="Morgan M.S."/>
            <person name="Rider S.D."/>
        </authorList>
    </citation>
    <scope>NUCLEOTIDE SEQUENCE [LARGE SCALE GENOMIC DNA]</scope>
    <source>
        <strain evidence="1">Arlian Lab</strain>
        <tissue evidence="1">Whole body</tissue>
    </source>
</reference>
<protein>
    <submittedName>
        <fullName evidence="1">Uncharacterized protein</fullName>
    </submittedName>
</protein>
<dbReference type="EMBL" id="MUJZ01032290">
    <property type="protein sequence ID" value="OTF77496.1"/>
    <property type="molecule type" value="Genomic_DNA"/>
</dbReference>